<accession>A0ABX8C1S3</accession>
<proteinExistence type="predicted"/>
<name>A0ABX8C1S3_9ACTN</name>
<keyword evidence="3" id="KW-1185">Reference proteome</keyword>
<evidence type="ECO:0000313" key="3">
    <source>
        <dbReference type="Proteomes" id="UP000678016"/>
    </source>
</evidence>
<evidence type="ECO:0000256" key="1">
    <source>
        <dbReference type="SAM" id="Phobius"/>
    </source>
</evidence>
<feature type="transmembrane region" description="Helical" evidence="1">
    <location>
        <begin position="6"/>
        <end position="28"/>
    </location>
</feature>
<dbReference type="EMBL" id="CP074132">
    <property type="protein sequence ID" value="QUX27880.1"/>
    <property type="molecule type" value="Genomic_DNA"/>
</dbReference>
<evidence type="ECO:0000313" key="2">
    <source>
        <dbReference type="EMBL" id="QUX27880.1"/>
    </source>
</evidence>
<organism evidence="2 3">
    <name type="scientific">Nocardiopsis akebiae</name>
    <dbReference type="NCBI Taxonomy" id="2831968"/>
    <lineage>
        <taxon>Bacteria</taxon>
        <taxon>Bacillati</taxon>
        <taxon>Actinomycetota</taxon>
        <taxon>Actinomycetes</taxon>
        <taxon>Streptosporangiales</taxon>
        <taxon>Nocardiopsidaceae</taxon>
        <taxon>Nocardiopsis</taxon>
    </lineage>
</organism>
<keyword evidence="1" id="KW-0472">Membrane</keyword>
<keyword evidence="1" id="KW-0812">Transmembrane</keyword>
<sequence length="173" mass="19203">MSTEIPVTLVSLGSAAIGGIATFLVVVYQQKQHAKLAKAQRKDDLSHQAVDKIMLELHQLQMLVRHRESAPESEIDEAIGRIRICAFRLTNKKVRDQIEAACATSFGSRHPDGKERGWGFRAAMITATCMEAQNVLGSFAREEDVPEPLILQLAQESAAEMNKIPRQSDSNYE</sequence>
<gene>
    <name evidence="2" type="ORF">KGD83_21750</name>
</gene>
<reference evidence="3" key="1">
    <citation type="submission" date="2021-05" db="EMBL/GenBank/DDBJ databases">
        <title>Direct Submission.</title>
        <authorList>
            <person name="Li K."/>
            <person name="Gao J."/>
        </authorList>
    </citation>
    <scope>NUCLEOTIDE SEQUENCE [LARGE SCALE GENOMIC DNA]</scope>
    <source>
        <strain evidence="3">HDS12</strain>
    </source>
</reference>
<keyword evidence="1" id="KW-1133">Transmembrane helix</keyword>
<dbReference type="RefSeq" id="WP_212640922.1">
    <property type="nucleotide sequence ID" value="NZ_CP074132.1"/>
</dbReference>
<dbReference type="Proteomes" id="UP000678016">
    <property type="component" value="Chromosome"/>
</dbReference>
<protein>
    <submittedName>
        <fullName evidence="2">Uncharacterized protein</fullName>
    </submittedName>
</protein>